<keyword evidence="4" id="KW-1185">Reference proteome</keyword>
<accession>A0A9X6NDW2</accession>
<dbReference type="PANTHER" id="PTHR47508:SF1">
    <property type="entry name" value="NON-SPECIFIC SERINE_THREONINE PROTEIN KINASE"/>
    <property type="match status" value="1"/>
</dbReference>
<dbReference type="SUPFAM" id="SSF52200">
    <property type="entry name" value="Toll/Interleukin receptor TIR domain"/>
    <property type="match status" value="2"/>
</dbReference>
<feature type="region of interest" description="Disordered" evidence="1">
    <location>
        <begin position="231"/>
        <end position="261"/>
    </location>
</feature>
<feature type="compositionally biased region" description="Polar residues" evidence="1">
    <location>
        <begin position="238"/>
        <end position="250"/>
    </location>
</feature>
<dbReference type="InterPro" id="IPR035897">
    <property type="entry name" value="Toll_tir_struct_dom_sf"/>
</dbReference>
<sequence length="962" mass="106392">MANTSSSTGKHIIVRYLNMPLLTPERGQHDGGVVNPEGITFRQGLVVSANRESEPYLLTDVREAIKQTFNFRMFVFAYPIHGPPVAVPVSQEAVMGWPEIATEDRFPTVFLCLPPDQKTTFFLTNQKFAVLGSVQITDPGVDVASVRHFIQSSVLGEHRVKCLTLSNGCPISLASEATTTLMELCRTGHNIGVITEEDSSKECHTAPLGRRSSLHCGGGMDQEGKSVLSLKMPEKSRSNPIQARDISSSPSKERHHAFGGVDPRLSFNTSKNLPRLPSPMTSSTQAKKFLISYVQKEGRDKAILLKAELELHGCSVFLDFENIAAGMDWQDILNNAVKTCEVFVPIVTDSYGETLWTNREVKLADVMKKVVVPVSLIDSWPPSCLAIQFCTTQHVRWKSNYDGEPGNTPPAALEDSVKDVAREIMELYRMVQQQNVPQPIMTARDVETPPFDFRTAAKRRRSTVRSYPYDTDNTATLQEAKKSRDGRPLIVVCAHKAQTAYVDNVRDTIGVSNFDIWSTTDSLDLWPDQTPRESAVTTPLFDATNRPDQRLSYMSNSSQDTVSTISPAQSISGCLFQEKADEAAIVVLVLSAAFASSSICKNFLYYMERRKRFIPVTVEDFPMPGWMTTLIGNKEVEDGNSSKFPDKLKVKLNRAVNLGSHAECTDEDLLEASTQRGMDFLARNDIPRERTVYISGSPSQGLASAFLSREIASELARLPRLCVATGGCLGVGEALSSHFLDVKKSNWNSRGKMPENIYHILPTRDDSNQLDVADQNPDGSFNPAATGKTFFFGKSLRERETVVGRYFRVCILIDGDSHAAHEATEAMWADNVVLPVLKSGGAAGGDFDFRMDKPPAGVPEAEWAVLRSKDSTDSEIAVAIRQILEVLMPDAVGTPKDLVQKCRTPRTPKPKRVHGVPVTPSPSSPSPYGLRDRTGMKKRMFDTDEETIPEEEESASKYRAFF</sequence>
<feature type="compositionally biased region" description="Basic and acidic residues" evidence="1">
    <location>
        <begin position="930"/>
        <end position="942"/>
    </location>
</feature>
<dbReference type="AlphaFoldDB" id="A0A9X6NDW2"/>
<dbReference type="Gene3D" id="3.40.50.10140">
    <property type="entry name" value="Toll/interleukin-1 receptor homology (TIR) domain"/>
    <property type="match status" value="1"/>
</dbReference>
<dbReference type="PANTHER" id="PTHR47508">
    <property type="entry name" value="SAM DOMAIN-CONTAINING PROTEIN-RELATED"/>
    <property type="match status" value="1"/>
</dbReference>
<dbReference type="EMBL" id="MTYJ01000229">
    <property type="protein sequence ID" value="OWA51494.1"/>
    <property type="molecule type" value="Genomic_DNA"/>
</dbReference>
<evidence type="ECO:0000256" key="1">
    <source>
        <dbReference type="SAM" id="MobiDB-lite"/>
    </source>
</evidence>
<reference evidence="4" key="1">
    <citation type="submission" date="2017-01" db="EMBL/GenBank/DDBJ databases">
        <title>Comparative genomics of anhydrobiosis in the tardigrade Hypsibius dujardini.</title>
        <authorList>
            <person name="Yoshida Y."/>
            <person name="Koutsovoulos G."/>
            <person name="Laetsch D."/>
            <person name="Stevens L."/>
            <person name="Kumar S."/>
            <person name="Horikawa D."/>
            <person name="Ishino K."/>
            <person name="Komine S."/>
            <person name="Tomita M."/>
            <person name="Blaxter M."/>
            <person name="Arakawa K."/>
        </authorList>
    </citation>
    <scope>NUCLEOTIDE SEQUENCE [LARGE SCALE GENOMIC DNA]</scope>
    <source>
        <strain evidence="4">Z151</strain>
    </source>
</reference>
<dbReference type="InterPro" id="IPR000157">
    <property type="entry name" value="TIR_dom"/>
</dbReference>
<dbReference type="Pfam" id="PF13676">
    <property type="entry name" value="TIR_2"/>
    <property type="match status" value="1"/>
</dbReference>
<feature type="compositionally biased region" description="Acidic residues" evidence="1">
    <location>
        <begin position="943"/>
        <end position="953"/>
    </location>
</feature>
<dbReference type="PROSITE" id="PS50104">
    <property type="entry name" value="TIR"/>
    <property type="match status" value="1"/>
</dbReference>
<dbReference type="OrthoDB" id="10062307at2759"/>
<feature type="compositionally biased region" description="Basic residues" evidence="1">
    <location>
        <begin position="903"/>
        <end position="914"/>
    </location>
</feature>
<organism evidence="3 4">
    <name type="scientific">Hypsibius exemplaris</name>
    <name type="common">Freshwater tardigrade</name>
    <dbReference type="NCBI Taxonomy" id="2072580"/>
    <lineage>
        <taxon>Eukaryota</taxon>
        <taxon>Metazoa</taxon>
        <taxon>Ecdysozoa</taxon>
        <taxon>Tardigrada</taxon>
        <taxon>Eutardigrada</taxon>
        <taxon>Parachela</taxon>
        <taxon>Hypsibioidea</taxon>
        <taxon>Hypsibiidae</taxon>
        <taxon>Hypsibius</taxon>
    </lineage>
</organism>
<comment type="caution">
    <text evidence="3">The sequence shown here is derived from an EMBL/GenBank/DDBJ whole genome shotgun (WGS) entry which is preliminary data.</text>
</comment>
<evidence type="ECO:0000259" key="2">
    <source>
        <dbReference type="PROSITE" id="PS50104"/>
    </source>
</evidence>
<dbReference type="Proteomes" id="UP000192578">
    <property type="component" value="Unassembled WGS sequence"/>
</dbReference>
<gene>
    <name evidence="3" type="ORF">BV898_15974</name>
</gene>
<protein>
    <recommendedName>
        <fullName evidence="2">TIR domain-containing protein</fullName>
    </recommendedName>
</protein>
<evidence type="ECO:0000313" key="4">
    <source>
        <dbReference type="Proteomes" id="UP000192578"/>
    </source>
</evidence>
<name>A0A9X6NDW2_HYPEX</name>
<evidence type="ECO:0000313" key="3">
    <source>
        <dbReference type="EMBL" id="OWA51494.1"/>
    </source>
</evidence>
<proteinExistence type="predicted"/>
<dbReference type="GO" id="GO:0007165">
    <property type="term" value="P:signal transduction"/>
    <property type="evidence" value="ECO:0007669"/>
    <property type="project" value="InterPro"/>
</dbReference>
<feature type="region of interest" description="Disordered" evidence="1">
    <location>
        <begin position="902"/>
        <end position="962"/>
    </location>
</feature>
<feature type="domain" description="TIR" evidence="2">
    <location>
        <begin position="285"/>
        <end position="424"/>
    </location>
</feature>